<accession>A0A8R2H330</accession>
<dbReference type="KEGG" id="api:107882838"/>
<proteinExistence type="predicted"/>
<evidence type="ECO:0000313" key="2">
    <source>
        <dbReference type="Proteomes" id="UP000007819"/>
    </source>
</evidence>
<dbReference type="PANTHER" id="PTHR45749">
    <property type="match status" value="1"/>
</dbReference>
<keyword evidence="2" id="KW-1185">Reference proteome</keyword>
<evidence type="ECO:0008006" key="3">
    <source>
        <dbReference type="Google" id="ProtNLM"/>
    </source>
</evidence>
<dbReference type="AlphaFoldDB" id="A0A8R2H330"/>
<evidence type="ECO:0000313" key="1">
    <source>
        <dbReference type="EnsemblMetazoa" id="XP_016657309.1"/>
    </source>
</evidence>
<reference evidence="2" key="1">
    <citation type="submission" date="2010-06" db="EMBL/GenBank/DDBJ databases">
        <authorList>
            <person name="Jiang H."/>
            <person name="Abraham K."/>
            <person name="Ali S."/>
            <person name="Alsbrooks S.L."/>
            <person name="Anim B.N."/>
            <person name="Anosike U.S."/>
            <person name="Attaway T."/>
            <person name="Bandaranaike D.P."/>
            <person name="Battles P.K."/>
            <person name="Bell S.N."/>
            <person name="Bell A.V."/>
            <person name="Beltran B."/>
            <person name="Bickham C."/>
            <person name="Bustamante Y."/>
            <person name="Caleb T."/>
            <person name="Canada A."/>
            <person name="Cardenas V."/>
            <person name="Carter K."/>
            <person name="Chacko J."/>
            <person name="Chandrabose M.N."/>
            <person name="Chavez D."/>
            <person name="Chavez A."/>
            <person name="Chen L."/>
            <person name="Chu H.-S."/>
            <person name="Claassen K.J."/>
            <person name="Cockrell R."/>
            <person name="Collins M."/>
            <person name="Cooper J.A."/>
            <person name="Cree A."/>
            <person name="Curry S.M."/>
            <person name="Da Y."/>
            <person name="Dao M.D."/>
            <person name="Das B."/>
            <person name="Davila M.-L."/>
            <person name="Davy-Carroll L."/>
            <person name="Denson S."/>
            <person name="Dinh H."/>
            <person name="Ebong V.E."/>
            <person name="Edwards J.R."/>
            <person name="Egan A."/>
            <person name="El-Daye J."/>
            <person name="Escobedo L."/>
            <person name="Fernandez S."/>
            <person name="Fernando P.R."/>
            <person name="Flagg N."/>
            <person name="Forbes L.D."/>
            <person name="Fowler R.G."/>
            <person name="Fu Q."/>
            <person name="Gabisi R.A."/>
            <person name="Ganer J."/>
            <person name="Garbino Pronczuk A."/>
            <person name="Garcia R.M."/>
            <person name="Garner T."/>
            <person name="Garrett T.E."/>
            <person name="Gonzalez D.A."/>
            <person name="Hamid H."/>
            <person name="Hawkins E.S."/>
            <person name="Hirani K."/>
            <person name="Hogues M.E."/>
            <person name="Hollins B."/>
            <person name="Hsiao C.-H."/>
            <person name="Jabil R."/>
            <person name="James M.L."/>
            <person name="Jhangiani S.N."/>
            <person name="Johnson B."/>
            <person name="Johnson Q."/>
            <person name="Joshi V."/>
            <person name="Kalu J.B."/>
            <person name="Kam C."/>
            <person name="Kashfia A."/>
            <person name="Keebler J."/>
            <person name="Kisamo H."/>
            <person name="Kovar C.L."/>
            <person name="Lago L.A."/>
            <person name="Lai C.-Y."/>
            <person name="Laidlaw J."/>
            <person name="Lara F."/>
            <person name="Le T.-K."/>
            <person name="Lee S.L."/>
            <person name="Legall F.H."/>
            <person name="Lemon S.J."/>
            <person name="Lewis L.R."/>
            <person name="Li B."/>
            <person name="Liu Y."/>
            <person name="Liu Y.-S."/>
            <person name="Lopez J."/>
            <person name="Lozado R.J."/>
            <person name="Lu J."/>
            <person name="Madu R.C."/>
            <person name="Maheshwari M."/>
            <person name="Maheshwari R."/>
            <person name="Malloy K."/>
            <person name="Martinez E."/>
            <person name="Mathew T."/>
            <person name="Mercado I.C."/>
            <person name="Mercado C."/>
            <person name="Meyer B."/>
            <person name="Montgomery K."/>
            <person name="Morgan M.B."/>
            <person name="Munidasa M."/>
            <person name="Nazareth L.V."/>
            <person name="Nelson J."/>
            <person name="Ng B.M."/>
            <person name="Nguyen N.B."/>
            <person name="Nguyen P.Q."/>
            <person name="Nguyen T."/>
            <person name="Obregon M."/>
            <person name="Okwuonu G.O."/>
            <person name="Onwere C.G."/>
            <person name="Orozco G."/>
            <person name="Parra A."/>
            <person name="Patel S."/>
            <person name="Patil S."/>
            <person name="Perez A."/>
            <person name="Perez Y."/>
            <person name="Pham C."/>
            <person name="Primus E.L."/>
            <person name="Pu L.-L."/>
            <person name="Puazo M."/>
            <person name="Qin X."/>
            <person name="Quiroz J.B."/>
            <person name="Reese J."/>
            <person name="Richards S."/>
            <person name="Rives C.M."/>
            <person name="Robberts R."/>
            <person name="Ruiz S.J."/>
            <person name="Ruiz M.J."/>
            <person name="Santibanez J."/>
            <person name="Schneider B.W."/>
            <person name="Sisson I."/>
            <person name="Smith M."/>
            <person name="Sodergren E."/>
            <person name="Song X.-Z."/>
            <person name="Song B.B."/>
            <person name="Summersgill H."/>
            <person name="Thelus R."/>
            <person name="Thornton R.D."/>
            <person name="Trejos Z.Y."/>
            <person name="Usmani K."/>
            <person name="Vattathil S."/>
            <person name="Villasana D."/>
            <person name="Walker D.L."/>
            <person name="Wang S."/>
            <person name="Wang K."/>
            <person name="White C.S."/>
            <person name="Williams A.C."/>
            <person name="Williamson J."/>
            <person name="Wilson K."/>
            <person name="Woghiren I.O."/>
            <person name="Woodworth J.R."/>
            <person name="Worley K.C."/>
            <person name="Wright R.A."/>
            <person name="Wu W."/>
            <person name="Young L."/>
            <person name="Zhang L."/>
            <person name="Zhang J."/>
            <person name="Zhu Y."/>
            <person name="Muzny D.M."/>
            <person name="Weinstock G."/>
            <person name="Gibbs R.A."/>
        </authorList>
    </citation>
    <scope>NUCLEOTIDE SEQUENCE [LARGE SCALE GENOMIC DNA]</scope>
    <source>
        <strain evidence="2">LSR1</strain>
    </source>
</reference>
<organism evidence="1 2">
    <name type="scientific">Acyrthosiphon pisum</name>
    <name type="common">Pea aphid</name>
    <dbReference type="NCBI Taxonomy" id="7029"/>
    <lineage>
        <taxon>Eukaryota</taxon>
        <taxon>Metazoa</taxon>
        <taxon>Ecdysozoa</taxon>
        <taxon>Arthropoda</taxon>
        <taxon>Hexapoda</taxon>
        <taxon>Insecta</taxon>
        <taxon>Pterygota</taxon>
        <taxon>Neoptera</taxon>
        <taxon>Paraneoptera</taxon>
        <taxon>Hemiptera</taxon>
        <taxon>Sternorrhyncha</taxon>
        <taxon>Aphidomorpha</taxon>
        <taxon>Aphidoidea</taxon>
        <taxon>Aphididae</taxon>
        <taxon>Macrosiphini</taxon>
        <taxon>Acyrthosiphon</taxon>
    </lineage>
</organism>
<name>A0A8R2H330_ACYPI</name>
<reference evidence="1" key="2">
    <citation type="submission" date="2022-06" db="UniProtKB">
        <authorList>
            <consortium name="EnsemblMetazoa"/>
        </authorList>
    </citation>
    <scope>IDENTIFICATION</scope>
</reference>
<dbReference type="GeneID" id="107882838"/>
<protein>
    <recommendedName>
        <fullName evidence="3">DUF4371 domain-containing protein</fullName>
    </recommendedName>
</protein>
<dbReference type="RefSeq" id="XP_016657309.1">
    <property type="nucleotide sequence ID" value="XM_016801820.1"/>
</dbReference>
<dbReference type="PANTHER" id="PTHR45749:SF21">
    <property type="entry name" value="DUF4371 DOMAIN-CONTAINING PROTEIN"/>
    <property type="match status" value="1"/>
</dbReference>
<dbReference type="OrthoDB" id="6605989at2759"/>
<sequence length="584" mass="64426">MCFPNLISVNTPTRETSASHITVVEDTIIHSNINTNSINDDESSTMNNSGKICFSNLILGNKPTTETSASDITVVEDSIKHSNINTNSINDDESSTMNNSGKMCFSNLILGNTPTTETIEDTIIHSNINTNSTNDDESSTMNNSGKICFSNLILGNKPTTETSASDITVVEDTIKHSNINTNSINDDESSTMNNSGKMCFSNLILGNTPTTETSASDITVVEDTIIHSNINTNSINDDESSTMNNSSKICFSNLILGNKPTTETSASDITVFVNTIHPCQPKLLENVAWSLHRIYNRTDLKGNLIPRKWLTVQCKGNNYVNAVYCTICMVFSLSASNFCSGCTNFKNIYATIEAHENSQVHSLAVEAYILASNNYNIENSVNRNMMNLKKKQTLERIHVLEQVFEIVKLLGKQNLPYRGSGSSESLYNINCENINYNRGNFLELLKFTAKRDSILNDYLTVAIESSKKRKENISNNSKGRGSLVTMLSKSTVNKVILAILELIRRKIKVELGDKQFSIQVDSTQDIGSTDQAAVCIRYVFNSEVKERLFAILEVKNSSGKGINVSINKYKILQVASCKPLANAM</sequence>
<dbReference type="Proteomes" id="UP000007819">
    <property type="component" value="Chromosome X"/>
</dbReference>
<dbReference type="EnsemblMetazoa" id="XM_016801820.1">
    <property type="protein sequence ID" value="XP_016657309.1"/>
    <property type="gene ID" value="LOC107882838"/>
</dbReference>